<dbReference type="Proteomes" id="UP000028045">
    <property type="component" value="Unassembled WGS sequence"/>
</dbReference>
<keyword evidence="2" id="KW-1185">Reference proteome</keyword>
<dbReference type="AlphaFoldDB" id="A0A084AEZ5"/>
<sequence>MMESPPKAFAQAGIMASPNADDDDLFEPNQVSTSITADEALQFLEDHGLFYQEYAEIGQLVDELYRSGRAQSDNAKLGHFKPTLLKDLRLRRILGHYSIELTRFRLPWGSPGSFYCWDTASRQSASDGLVMYMVRPGSTWICCDRSHNLVVSWEVAEDRTIHIEEKLLEGYAKKEVRMKEGGV</sequence>
<dbReference type="OrthoDB" id="5068804at2759"/>
<evidence type="ECO:0000313" key="2">
    <source>
        <dbReference type="Proteomes" id="UP000028045"/>
    </source>
</evidence>
<protein>
    <submittedName>
        <fullName evidence="1">Uncharacterized protein</fullName>
    </submittedName>
</protein>
<proteinExistence type="predicted"/>
<dbReference type="EMBL" id="KL649646">
    <property type="protein sequence ID" value="KEY63874.1"/>
    <property type="molecule type" value="Genomic_DNA"/>
</dbReference>
<organism evidence="1 2">
    <name type="scientific">Stachybotrys chartarum (strain CBS 109288 / IBT 7711)</name>
    <name type="common">Toxic black mold</name>
    <name type="synonym">Stilbospora chartarum</name>
    <dbReference type="NCBI Taxonomy" id="1280523"/>
    <lineage>
        <taxon>Eukaryota</taxon>
        <taxon>Fungi</taxon>
        <taxon>Dikarya</taxon>
        <taxon>Ascomycota</taxon>
        <taxon>Pezizomycotina</taxon>
        <taxon>Sordariomycetes</taxon>
        <taxon>Hypocreomycetidae</taxon>
        <taxon>Hypocreales</taxon>
        <taxon>Stachybotryaceae</taxon>
        <taxon>Stachybotrys</taxon>
    </lineage>
</organism>
<evidence type="ECO:0000313" key="1">
    <source>
        <dbReference type="EMBL" id="KEY63874.1"/>
    </source>
</evidence>
<gene>
    <name evidence="1" type="ORF">S7711_11546</name>
</gene>
<reference evidence="1 2" key="1">
    <citation type="journal article" date="2014" name="BMC Genomics">
        <title>Comparative genome sequencing reveals chemotype-specific gene clusters in the toxigenic black mold Stachybotrys.</title>
        <authorList>
            <person name="Semeiks J."/>
            <person name="Borek D."/>
            <person name="Otwinowski Z."/>
            <person name="Grishin N.V."/>
        </authorList>
    </citation>
    <scope>NUCLEOTIDE SEQUENCE [LARGE SCALE GENOMIC DNA]</scope>
    <source>
        <strain evidence="2">CBS 109288 / IBT 7711</strain>
    </source>
</reference>
<accession>A0A084AEZ5</accession>
<dbReference type="HOGENOM" id="CLU_128845_0_0_1"/>
<name>A0A084AEZ5_STACB</name>